<protein>
    <recommendedName>
        <fullName evidence="3">Peptidase A2 domain-containing protein</fullName>
    </recommendedName>
</protein>
<evidence type="ECO:0000313" key="1">
    <source>
        <dbReference type="EMBL" id="KIH56048.1"/>
    </source>
</evidence>
<evidence type="ECO:0000313" key="2">
    <source>
        <dbReference type="Proteomes" id="UP000054047"/>
    </source>
</evidence>
<name>A0A0C2CI29_9BILA</name>
<dbReference type="SUPFAM" id="SSF50630">
    <property type="entry name" value="Acid proteases"/>
    <property type="match status" value="1"/>
</dbReference>
<keyword evidence="2" id="KW-1185">Reference proteome</keyword>
<dbReference type="CDD" id="cd00303">
    <property type="entry name" value="retropepsin_like"/>
    <property type="match status" value="1"/>
</dbReference>
<evidence type="ECO:0008006" key="3">
    <source>
        <dbReference type="Google" id="ProtNLM"/>
    </source>
</evidence>
<gene>
    <name evidence="1" type="ORF">ANCDUO_13775</name>
</gene>
<dbReference type="AlphaFoldDB" id="A0A0C2CI29"/>
<dbReference type="Gene3D" id="2.40.70.10">
    <property type="entry name" value="Acid Proteases"/>
    <property type="match status" value="1"/>
</dbReference>
<accession>A0A0C2CI29</accession>
<dbReference type="OrthoDB" id="5872974at2759"/>
<dbReference type="EMBL" id="KN736347">
    <property type="protein sequence ID" value="KIH56048.1"/>
    <property type="molecule type" value="Genomic_DNA"/>
</dbReference>
<sequence length="251" mass="27071">MHVLSLNGPQAFFVTQIPIRANGIPMLALIDTGAGITVASQHILTLLGIFRTDPCIVPSAVGMAGIPIKFVGSASVLLQIGKQTLSQVVHFTESDCVPREADAYNIILGNDVLQRLPSWAVNYSERTFFVEGEPIPILTCKAVESPIPISSPPISVHASSTMVLPPASEVMVPCYINNLDPRWSVLLASGNIISDDGIMVSPAVLRRDHPHPYLSNPTEAPRVIFKDQTLTSAEPVLELPNGTIAEPHQRF</sequence>
<dbReference type="InterPro" id="IPR021109">
    <property type="entry name" value="Peptidase_aspartic_dom_sf"/>
</dbReference>
<organism evidence="1 2">
    <name type="scientific">Ancylostoma duodenale</name>
    <dbReference type="NCBI Taxonomy" id="51022"/>
    <lineage>
        <taxon>Eukaryota</taxon>
        <taxon>Metazoa</taxon>
        <taxon>Ecdysozoa</taxon>
        <taxon>Nematoda</taxon>
        <taxon>Chromadorea</taxon>
        <taxon>Rhabditida</taxon>
        <taxon>Rhabditina</taxon>
        <taxon>Rhabditomorpha</taxon>
        <taxon>Strongyloidea</taxon>
        <taxon>Ancylostomatidae</taxon>
        <taxon>Ancylostomatinae</taxon>
        <taxon>Ancylostoma</taxon>
    </lineage>
</organism>
<proteinExistence type="predicted"/>
<reference evidence="1 2" key="1">
    <citation type="submission" date="2013-12" db="EMBL/GenBank/DDBJ databases">
        <title>Draft genome of the parsitic nematode Ancylostoma duodenale.</title>
        <authorList>
            <person name="Mitreva M."/>
        </authorList>
    </citation>
    <scope>NUCLEOTIDE SEQUENCE [LARGE SCALE GENOMIC DNA]</scope>
    <source>
        <strain evidence="1 2">Zhejiang</strain>
    </source>
</reference>
<dbReference type="Proteomes" id="UP000054047">
    <property type="component" value="Unassembled WGS sequence"/>
</dbReference>